<dbReference type="GO" id="GO:0004222">
    <property type="term" value="F:metalloendopeptidase activity"/>
    <property type="evidence" value="ECO:0007669"/>
    <property type="project" value="InterPro"/>
</dbReference>
<dbReference type="EC" id="3.4.-.-" evidence="8"/>
<dbReference type="GO" id="GO:0016020">
    <property type="term" value="C:membrane"/>
    <property type="evidence" value="ECO:0007669"/>
    <property type="project" value="InterPro"/>
</dbReference>
<proteinExistence type="inferred from homology"/>
<evidence type="ECO:0000313" key="11">
    <source>
        <dbReference type="Proteomes" id="UP000199675"/>
    </source>
</evidence>
<keyword evidence="2 8" id="KW-0479">Metal-binding</keyword>
<dbReference type="OrthoDB" id="9810445at2"/>
<dbReference type="EMBL" id="FNNE01000003">
    <property type="protein sequence ID" value="SDW59068.1"/>
    <property type="molecule type" value="Genomic_DNA"/>
</dbReference>
<feature type="binding site" evidence="8">
    <location>
        <position position="208"/>
    </location>
    <ligand>
        <name>Zn(2+)</name>
        <dbReference type="ChEBI" id="CHEBI:29105"/>
        <note>catalytic</note>
    </ligand>
</feature>
<dbReference type="SUPFAM" id="SSF48452">
    <property type="entry name" value="TPR-like"/>
    <property type="match status" value="1"/>
</dbReference>
<reference evidence="10 11" key="1">
    <citation type="submission" date="2016-10" db="EMBL/GenBank/DDBJ databases">
        <authorList>
            <person name="de Groot N.N."/>
        </authorList>
    </citation>
    <scope>NUCLEOTIDE SEQUENCE [LARGE SCALE GENOMIC DNA]</scope>
    <source>
        <strain evidence="10 11">CGMCC 1.7059</strain>
    </source>
</reference>
<accession>A0A1H2USX6</accession>
<dbReference type="GO" id="GO:0042597">
    <property type="term" value="C:periplasmic space"/>
    <property type="evidence" value="ECO:0007669"/>
    <property type="project" value="UniProtKB-SubCell"/>
</dbReference>
<organism evidence="10 11">
    <name type="scientific">Marinobacter mobilis</name>
    <dbReference type="NCBI Taxonomy" id="488533"/>
    <lineage>
        <taxon>Bacteria</taxon>
        <taxon>Pseudomonadati</taxon>
        <taxon>Pseudomonadota</taxon>
        <taxon>Gammaproteobacteria</taxon>
        <taxon>Pseudomonadales</taxon>
        <taxon>Marinobacteraceae</taxon>
        <taxon>Marinobacter</taxon>
    </lineage>
</organism>
<comment type="function">
    <text evidence="8">Functions as both a chaperone and a metalloprotease. Maintains the integrity of the outer membrane by promoting either the assembly or the elimination of outer membrane proteins, depending on their folding state.</text>
</comment>
<comment type="subcellular location">
    <subcellularLocation>
        <location evidence="8">Periplasm</location>
    </subcellularLocation>
</comment>
<dbReference type="Gene3D" id="1.25.40.10">
    <property type="entry name" value="Tetratricopeptide repeat domain"/>
    <property type="match status" value="1"/>
</dbReference>
<evidence type="ECO:0000259" key="9">
    <source>
        <dbReference type="Pfam" id="PF01435"/>
    </source>
</evidence>
<dbReference type="Pfam" id="PF14559">
    <property type="entry name" value="TPR_19"/>
    <property type="match status" value="2"/>
</dbReference>
<dbReference type="RefSeq" id="WP_091812037.1">
    <property type="nucleotide sequence ID" value="NZ_FNNE01000003.1"/>
</dbReference>
<dbReference type="HAMAP" id="MF_00997">
    <property type="entry name" value="Protease_BepA"/>
    <property type="match status" value="1"/>
</dbReference>
<evidence type="ECO:0000256" key="1">
    <source>
        <dbReference type="ARBA" id="ARBA00022670"/>
    </source>
</evidence>
<gene>
    <name evidence="10" type="ORF">SAMN04487960_103209</name>
</gene>
<evidence type="ECO:0000256" key="7">
    <source>
        <dbReference type="ARBA" id="ARBA00023049"/>
    </source>
</evidence>
<feature type="chain" id="PRO_5011802577" description="Putative beta-barrel assembly-enhancing protease" evidence="8">
    <location>
        <begin position="35"/>
        <end position="494"/>
    </location>
</feature>
<dbReference type="InterPro" id="IPR030873">
    <property type="entry name" value="Protease_BepA"/>
</dbReference>
<protein>
    <recommendedName>
        <fullName evidence="8">Putative beta-barrel assembly-enhancing protease</fullName>
        <ecNumber evidence="8">3.4.-.-</ecNumber>
    </recommendedName>
</protein>
<evidence type="ECO:0000256" key="2">
    <source>
        <dbReference type="ARBA" id="ARBA00022723"/>
    </source>
</evidence>
<feature type="signal peptide" evidence="8">
    <location>
        <begin position="1"/>
        <end position="34"/>
    </location>
</feature>
<keyword evidence="3 8" id="KW-0732">Signal</keyword>
<dbReference type="Gene3D" id="3.30.2010.10">
    <property type="entry name" value="Metalloproteases ('zincins'), catalytic domain"/>
    <property type="match status" value="1"/>
</dbReference>
<evidence type="ECO:0000256" key="6">
    <source>
        <dbReference type="ARBA" id="ARBA00022833"/>
    </source>
</evidence>
<dbReference type="STRING" id="488533.SAMN04487960_103209"/>
<comment type="similarity">
    <text evidence="8">Belongs to the peptidase M48 family. BepA subfamily.</text>
</comment>
<dbReference type="PANTHER" id="PTHR22726:SF1">
    <property type="entry name" value="METALLOENDOPEPTIDASE OMA1, MITOCHONDRIAL"/>
    <property type="match status" value="1"/>
</dbReference>
<feature type="active site" evidence="8">
    <location>
        <position position="143"/>
    </location>
</feature>
<evidence type="ECO:0000256" key="5">
    <source>
        <dbReference type="ARBA" id="ARBA00022801"/>
    </source>
</evidence>
<feature type="binding site" evidence="8">
    <location>
        <position position="142"/>
    </location>
    <ligand>
        <name>Zn(2+)</name>
        <dbReference type="ChEBI" id="CHEBI:29105"/>
        <note>catalytic</note>
    </ligand>
</feature>
<feature type="active site" description="Proton donor" evidence="8">
    <location>
        <position position="212"/>
    </location>
</feature>
<keyword evidence="5 8" id="KW-0378">Hydrolase</keyword>
<evidence type="ECO:0000256" key="3">
    <source>
        <dbReference type="ARBA" id="ARBA00022729"/>
    </source>
</evidence>
<dbReference type="InterPro" id="IPR051156">
    <property type="entry name" value="Mito/Outer_Membr_Metalloprot"/>
</dbReference>
<dbReference type="InterPro" id="IPR011990">
    <property type="entry name" value="TPR-like_helical_dom_sf"/>
</dbReference>
<dbReference type="GO" id="GO:0008270">
    <property type="term" value="F:zinc ion binding"/>
    <property type="evidence" value="ECO:0007669"/>
    <property type="project" value="UniProtKB-UniRule"/>
</dbReference>
<keyword evidence="6 8" id="KW-0862">Zinc</keyword>
<keyword evidence="1 8" id="KW-0645">Protease</keyword>
<dbReference type="InterPro" id="IPR001915">
    <property type="entry name" value="Peptidase_M48"/>
</dbReference>
<keyword evidence="7 8" id="KW-0482">Metalloprotease</keyword>
<sequence length="494" mass="54788" precursor="true">MSAKPHRTQRYRHLAARALLSCTLLCSTINPALAQNQELPTIGGLGGGLISQQQETEIGEQVLTYLRRSEARIDDPLTEDYLRSLIFRLLPSVPLNDKNIHLVLIDSPALNAFAVPGNIVGVNGGLFLHTDSEQAFSSVLAHELAHLSQRHFSRRLEQQQTNTPMALAGMIAGIVLSAMTRSDVGIAAIVGTQALTAQNMLQYSRAHEQEADRIGLQIMADSGLDPKGMPEMFEQMMRENRLQGSRLPEYLSTHPLTQSRVSDTWARAEQYPDRHVEDSLEFHLARARVQVHYLGTPERAIEQFQRLDAQFPGQINPATRYGLAVALLAGNRTSEAEEILRELLSHQPGRITYMVTLAEALLAQDRNEEANKLIRQALTRNPNNLPITDMLARTELALGNSAAAAATLKRLTRDYPDKETLWRRLAEAEGQARNIVGVHQARAEYDLLIGDYSSARRQLLQAQERALPGSPTYQQITERLTALSAATGDQAAIR</sequence>
<comment type="cofactor">
    <cofactor evidence="8">
        <name>Zn(2+)</name>
        <dbReference type="ChEBI" id="CHEBI:29105"/>
    </cofactor>
    <text evidence="8">Binds 1 zinc ion per subunit.</text>
</comment>
<dbReference type="AlphaFoldDB" id="A0A1H2USX6"/>
<evidence type="ECO:0000256" key="4">
    <source>
        <dbReference type="ARBA" id="ARBA00022764"/>
    </source>
</evidence>
<dbReference type="PANTHER" id="PTHR22726">
    <property type="entry name" value="METALLOENDOPEPTIDASE OMA1"/>
    <property type="match status" value="1"/>
</dbReference>
<evidence type="ECO:0000313" key="10">
    <source>
        <dbReference type="EMBL" id="SDW59068.1"/>
    </source>
</evidence>
<evidence type="ECO:0000256" key="8">
    <source>
        <dbReference type="HAMAP-Rule" id="MF_00997"/>
    </source>
</evidence>
<dbReference type="Pfam" id="PF01435">
    <property type="entry name" value="Peptidase_M48"/>
    <property type="match status" value="1"/>
</dbReference>
<keyword evidence="4 8" id="KW-0574">Periplasm</keyword>
<feature type="domain" description="Peptidase M48" evidence="9">
    <location>
        <begin position="77"/>
        <end position="263"/>
    </location>
</feature>
<keyword evidence="11" id="KW-1185">Reference proteome</keyword>
<name>A0A1H2USX6_9GAMM</name>
<dbReference type="GO" id="GO:0051603">
    <property type="term" value="P:proteolysis involved in protein catabolic process"/>
    <property type="evidence" value="ECO:0007669"/>
    <property type="project" value="TreeGrafter"/>
</dbReference>
<dbReference type="Proteomes" id="UP000199675">
    <property type="component" value="Unassembled WGS sequence"/>
</dbReference>
<feature type="binding site" evidence="8">
    <location>
        <position position="146"/>
    </location>
    <ligand>
        <name>Zn(2+)</name>
        <dbReference type="ChEBI" id="CHEBI:29105"/>
        <note>catalytic</note>
    </ligand>
</feature>